<organism evidence="4 5">
    <name type="scientific">Halobellus limi</name>
    <dbReference type="NCBI Taxonomy" id="699433"/>
    <lineage>
        <taxon>Archaea</taxon>
        <taxon>Methanobacteriati</taxon>
        <taxon>Methanobacteriota</taxon>
        <taxon>Stenosarchaea group</taxon>
        <taxon>Halobacteria</taxon>
        <taxon>Halobacteriales</taxon>
        <taxon>Haloferacaceae</taxon>
        <taxon>Halobellus</taxon>
    </lineage>
</organism>
<dbReference type="RefSeq" id="WP_200820883.1">
    <property type="nucleotide sequence ID" value="NZ_CP031311.1"/>
</dbReference>
<dbReference type="InterPro" id="IPR056494">
    <property type="entry name" value="DUF7108_C"/>
</dbReference>
<evidence type="ECO:0000256" key="1">
    <source>
        <dbReference type="SAM" id="MobiDB-lite"/>
    </source>
</evidence>
<dbReference type="EMBL" id="FNVN01000002">
    <property type="protein sequence ID" value="SEG31604.1"/>
    <property type="molecule type" value="Genomic_DNA"/>
</dbReference>
<evidence type="ECO:0008006" key="6">
    <source>
        <dbReference type="Google" id="ProtNLM"/>
    </source>
</evidence>
<dbReference type="GeneID" id="39858699"/>
<protein>
    <recommendedName>
        <fullName evidence="6">RnhA operon protein</fullName>
    </recommendedName>
</protein>
<dbReference type="InterPro" id="IPR055532">
    <property type="entry name" value="DUF7108_N"/>
</dbReference>
<feature type="region of interest" description="Disordered" evidence="1">
    <location>
        <begin position="1"/>
        <end position="74"/>
    </location>
</feature>
<dbReference type="Pfam" id="PF23420">
    <property type="entry name" value="DUF7108_C"/>
    <property type="match status" value="1"/>
</dbReference>
<dbReference type="Pfam" id="PF23418">
    <property type="entry name" value="DUF7108"/>
    <property type="match status" value="1"/>
</dbReference>
<feature type="domain" description="DUF7108" evidence="2">
    <location>
        <begin position="67"/>
        <end position="147"/>
    </location>
</feature>
<feature type="domain" description="DUF7108" evidence="3">
    <location>
        <begin position="153"/>
        <end position="237"/>
    </location>
</feature>
<keyword evidence="5" id="KW-1185">Reference proteome</keyword>
<evidence type="ECO:0000259" key="3">
    <source>
        <dbReference type="Pfam" id="PF23420"/>
    </source>
</evidence>
<dbReference type="Proteomes" id="UP000236740">
    <property type="component" value="Unassembled WGS sequence"/>
</dbReference>
<name>A0A1H5Z636_9EURY</name>
<dbReference type="OrthoDB" id="203809at2157"/>
<dbReference type="AlphaFoldDB" id="A0A1H5Z636"/>
<feature type="compositionally biased region" description="Acidic residues" evidence="1">
    <location>
        <begin position="58"/>
        <end position="71"/>
    </location>
</feature>
<sequence length="242" mass="26705">MPEEERSVDDGEQRGGGPAAENDDVIAAETGGERSPAADGEPTTPTDEERSTGTDGESGAEVDSPAEETVEEAERLTRLAREAAVEAAAEAYRERRDDLVDDHDYTARVRQEDDTLVLYPEEWVEDGTVRLERIEDTDRAVEVSLSGPDHGAEWDSVEEANQAIVDAVEREYGSDHAANVRAFADFMSNHYLKRVDDATEAEREEFLTEYYRRNAWPSEAQESIVAESVDLVNDVGDDVPGP</sequence>
<feature type="compositionally biased region" description="Basic and acidic residues" evidence="1">
    <location>
        <begin position="1"/>
        <end position="13"/>
    </location>
</feature>
<reference evidence="4 5" key="1">
    <citation type="submission" date="2016-10" db="EMBL/GenBank/DDBJ databases">
        <authorList>
            <person name="de Groot N.N."/>
        </authorList>
    </citation>
    <scope>NUCLEOTIDE SEQUENCE [LARGE SCALE GENOMIC DNA]</scope>
    <source>
        <strain evidence="4 5">CGMCC 1.10331</strain>
    </source>
</reference>
<accession>A0A1H5Z636</accession>
<proteinExistence type="predicted"/>
<evidence type="ECO:0000313" key="5">
    <source>
        <dbReference type="Proteomes" id="UP000236740"/>
    </source>
</evidence>
<gene>
    <name evidence="4" type="ORF">SAMN04488133_1860</name>
</gene>
<evidence type="ECO:0000313" key="4">
    <source>
        <dbReference type="EMBL" id="SEG31604.1"/>
    </source>
</evidence>
<evidence type="ECO:0000259" key="2">
    <source>
        <dbReference type="Pfam" id="PF23418"/>
    </source>
</evidence>